<proteinExistence type="predicted"/>
<gene>
    <name evidence="2" type="ORF">CGOC_LOCUS12106</name>
</gene>
<feature type="domain" description="Serine-tRNA synthetase type1 N-terminal" evidence="1">
    <location>
        <begin position="2"/>
        <end position="90"/>
    </location>
</feature>
<evidence type="ECO:0000259" key="1">
    <source>
        <dbReference type="Pfam" id="PF02403"/>
    </source>
</evidence>
<dbReference type="GO" id="GO:0004828">
    <property type="term" value="F:serine-tRNA ligase activity"/>
    <property type="evidence" value="ECO:0007669"/>
    <property type="project" value="InterPro"/>
</dbReference>
<dbReference type="InterPro" id="IPR002317">
    <property type="entry name" value="Ser-tRNA-ligase_type_1"/>
</dbReference>
<sequence length="188" mass="21919">MVLDMDMFREEKGGNPEIIRESQRNRYKDPGLVDKVIELDQAWRKARFLLDVFNRQKNVLSKAIGEKMKKKEAQGTDDSIDESITSKLDSLKIEDLNGLTVMQIKKLRVLLDEKMAETKTSMEKLEEERHFNLIQIGNIVHHSVPVSDDEENNREERTFGDITRKMKYSHVSCSIAISYKSLIFSFFF</sequence>
<dbReference type="SUPFAM" id="SSF46589">
    <property type="entry name" value="tRNA-binding arm"/>
    <property type="match status" value="1"/>
</dbReference>
<dbReference type="InterPro" id="IPR015866">
    <property type="entry name" value="Ser-tRNA-synth_1_N"/>
</dbReference>
<evidence type="ECO:0000313" key="3">
    <source>
        <dbReference type="Proteomes" id="UP000271889"/>
    </source>
</evidence>
<dbReference type="EMBL" id="UYRV01120714">
    <property type="protein sequence ID" value="VDN32451.1"/>
    <property type="molecule type" value="Genomic_DNA"/>
</dbReference>
<name>A0A3P7NPL6_CYLGO</name>
<dbReference type="OrthoDB" id="10264585at2759"/>
<accession>A0A3P7NPL6</accession>
<dbReference type="AlphaFoldDB" id="A0A3P7NPL6"/>
<dbReference type="Gene3D" id="1.10.287.40">
    <property type="entry name" value="Serine-tRNA synthetase, tRNA binding domain"/>
    <property type="match status" value="1"/>
</dbReference>
<dbReference type="GO" id="GO:0005524">
    <property type="term" value="F:ATP binding"/>
    <property type="evidence" value="ECO:0007669"/>
    <property type="project" value="InterPro"/>
</dbReference>
<dbReference type="FunFam" id="1.10.287.40:FF:000002">
    <property type="entry name" value="Serine--tRNA ligase, cytoplasmic"/>
    <property type="match status" value="1"/>
</dbReference>
<dbReference type="InterPro" id="IPR042103">
    <property type="entry name" value="SerRS_1_N_sf"/>
</dbReference>
<dbReference type="Proteomes" id="UP000271889">
    <property type="component" value="Unassembled WGS sequence"/>
</dbReference>
<dbReference type="PANTHER" id="PTHR11778">
    <property type="entry name" value="SERYL-TRNA SYNTHETASE"/>
    <property type="match status" value="1"/>
</dbReference>
<protein>
    <recommendedName>
        <fullName evidence="1">Serine-tRNA synthetase type1 N-terminal domain-containing protein</fullName>
    </recommendedName>
</protein>
<evidence type="ECO:0000313" key="2">
    <source>
        <dbReference type="EMBL" id="VDN32451.1"/>
    </source>
</evidence>
<reference evidence="2 3" key="1">
    <citation type="submission" date="2018-11" db="EMBL/GenBank/DDBJ databases">
        <authorList>
            <consortium name="Pathogen Informatics"/>
        </authorList>
    </citation>
    <scope>NUCLEOTIDE SEQUENCE [LARGE SCALE GENOMIC DNA]</scope>
</reference>
<dbReference type="Pfam" id="PF02403">
    <property type="entry name" value="Seryl_tRNA_N"/>
    <property type="match status" value="1"/>
</dbReference>
<dbReference type="InterPro" id="IPR010978">
    <property type="entry name" value="tRNA-bd_arm"/>
</dbReference>
<organism evidence="2 3">
    <name type="scientific">Cylicostephanus goldi</name>
    <name type="common">Nematode worm</name>
    <dbReference type="NCBI Taxonomy" id="71465"/>
    <lineage>
        <taxon>Eukaryota</taxon>
        <taxon>Metazoa</taxon>
        <taxon>Ecdysozoa</taxon>
        <taxon>Nematoda</taxon>
        <taxon>Chromadorea</taxon>
        <taxon>Rhabditida</taxon>
        <taxon>Rhabditina</taxon>
        <taxon>Rhabditomorpha</taxon>
        <taxon>Strongyloidea</taxon>
        <taxon>Strongylidae</taxon>
        <taxon>Cylicostephanus</taxon>
    </lineage>
</organism>
<dbReference type="GO" id="GO:0006434">
    <property type="term" value="P:seryl-tRNA aminoacylation"/>
    <property type="evidence" value="ECO:0007669"/>
    <property type="project" value="InterPro"/>
</dbReference>
<keyword evidence="3" id="KW-1185">Reference proteome</keyword>